<evidence type="ECO:0000256" key="4">
    <source>
        <dbReference type="ARBA" id="ARBA00023125"/>
    </source>
</evidence>
<comment type="caution">
    <text evidence="7">The sequence shown here is derived from an EMBL/GenBank/DDBJ whole genome shotgun (WGS) entry which is preliminary data.</text>
</comment>
<gene>
    <name evidence="7" type="ORF">SLS63_012945</name>
</gene>
<keyword evidence="3" id="KW-0805">Transcription regulation</keyword>
<protein>
    <submittedName>
        <fullName evidence="7">Uncharacterized protein</fullName>
    </submittedName>
</protein>
<dbReference type="Pfam" id="PF11951">
    <property type="entry name" value="Fungal_trans_2"/>
    <property type="match status" value="1"/>
</dbReference>
<accession>A0ABR1NPU6</accession>
<evidence type="ECO:0000256" key="1">
    <source>
        <dbReference type="ARBA" id="ARBA00004123"/>
    </source>
</evidence>
<evidence type="ECO:0000313" key="8">
    <source>
        <dbReference type="Proteomes" id="UP001430848"/>
    </source>
</evidence>
<evidence type="ECO:0000256" key="5">
    <source>
        <dbReference type="ARBA" id="ARBA00023163"/>
    </source>
</evidence>
<reference evidence="7 8" key="1">
    <citation type="submission" date="2024-02" db="EMBL/GenBank/DDBJ databases">
        <title>De novo assembly and annotation of 12 fungi associated with fruit tree decline syndrome in Ontario, Canada.</title>
        <authorList>
            <person name="Sulman M."/>
            <person name="Ellouze W."/>
            <person name="Ilyukhin E."/>
        </authorList>
    </citation>
    <scope>NUCLEOTIDE SEQUENCE [LARGE SCALE GENOMIC DNA]</scope>
    <source>
        <strain evidence="7 8">M169</strain>
    </source>
</reference>
<evidence type="ECO:0000256" key="3">
    <source>
        <dbReference type="ARBA" id="ARBA00023015"/>
    </source>
</evidence>
<name>A0ABR1NPU6_DIAER</name>
<comment type="subcellular location">
    <subcellularLocation>
        <location evidence="1">Nucleus</location>
    </subcellularLocation>
</comment>
<dbReference type="InterPro" id="IPR021858">
    <property type="entry name" value="Fun_TF"/>
</dbReference>
<keyword evidence="6" id="KW-0539">Nucleus</keyword>
<evidence type="ECO:0000313" key="7">
    <source>
        <dbReference type="EMBL" id="KAK7710515.1"/>
    </source>
</evidence>
<dbReference type="EMBL" id="JAKNSF020000157">
    <property type="protein sequence ID" value="KAK7710515.1"/>
    <property type="molecule type" value="Genomic_DNA"/>
</dbReference>
<dbReference type="PANTHER" id="PTHR37534:SF46">
    <property type="entry name" value="ZN(II)2CYS6 TRANSCRIPTION FACTOR (EUROFUNG)"/>
    <property type="match status" value="1"/>
</dbReference>
<dbReference type="Proteomes" id="UP001430848">
    <property type="component" value="Unassembled WGS sequence"/>
</dbReference>
<keyword evidence="5" id="KW-0804">Transcription</keyword>
<sequence>MSIPHKGSPTTPFGAPSSAARERELISHWATNLADKLVPFRSPANAFLTVVSPMALEGSRIARTESTCTVALFHAVCAISAAHQANLRAWPPEDDGLVLHHKQLSFHHLMQNIDRKDHDERMACLATLCLWILIHFVTGTPGAWREVTKVTRGLLEGISAETWAQSTTAALTYQSFSSSFALIQAQYLGRQESLAPLKTTLPGIDTVKSQIMPARSLELLSSFNTKLMRAHALSADELDQLEIEFALSTPEPSTDFDVGNAASAMVHYHRSLFYYASLLYFRGNSGRRGPEEDVQSLVARCLDHMEHLELLQKDGNPKTWVYAVVAFEAATPELRHRTRCLFAKRMSLGIATWSTLLLAVEEIWKRDATFPGFEPEPWTRALAKMPELDVILY</sequence>
<evidence type="ECO:0000256" key="2">
    <source>
        <dbReference type="ARBA" id="ARBA00022833"/>
    </source>
</evidence>
<keyword evidence="2" id="KW-0862">Zinc</keyword>
<proteinExistence type="predicted"/>
<keyword evidence="4" id="KW-0238">DNA-binding</keyword>
<keyword evidence="8" id="KW-1185">Reference proteome</keyword>
<organism evidence="7 8">
    <name type="scientific">Diaporthe eres</name>
    <name type="common">Phomopsis oblonga</name>
    <dbReference type="NCBI Taxonomy" id="83184"/>
    <lineage>
        <taxon>Eukaryota</taxon>
        <taxon>Fungi</taxon>
        <taxon>Dikarya</taxon>
        <taxon>Ascomycota</taxon>
        <taxon>Pezizomycotina</taxon>
        <taxon>Sordariomycetes</taxon>
        <taxon>Sordariomycetidae</taxon>
        <taxon>Diaporthales</taxon>
        <taxon>Diaporthaceae</taxon>
        <taxon>Diaporthe</taxon>
        <taxon>Diaporthe eres species complex</taxon>
    </lineage>
</organism>
<dbReference type="PANTHER" id="PTHR37534">
    <property type="entry name" value="TRANSCRIPTIONAL ACTIVATOR PROTEIN UGA3"/>
    <property type="match status" value="1"/>
</dbReference>
<evidence type="ECO:0000256" key="6">
    <source>
        <dbReference type="ARBA" id="ARBA00023242"/>
    </source>
</evidence>